<evidence type="ECO:0000259" key="1">
    <source>
        <dbReference type="PROSITE" id="PS50097"/>
    </source>
</evidence>
<dbReference type="InterPro" id="IPR011333">
    <property type="entry name" value="SKP1/BTB/POZ_sf"/>
</dbReference>
<reference evidence="3" key="1">
    <citation type="submission" date="2022-11" db="UniProtKB">
        <authorList>
            <consortium name="WormBaseParasite"/>
        </authorList>
    </citation>
    <scope>IDENTIFICATION</scope>
</reference>
<dbReference type="Proteomes" id="UP000887578">
    <property type="component" value="Unplaced"/>
</dbReference>
<protein>
    <submittedName>
        <fullName evidence="3">BTB domain-containing protein</fullName>
    </submittedName>
</protein>
<keyword evidence="2" id="KW-1185">Reference proteome</keyword>
<evidence type="ECO:0000313" key="2">
    <source>
        <dbReference type="Proteomes" id="UP000887578"/>
    </source>
</evidence>
<dbReference type="WBParaSite" id="PDA_v2.g16800.t1">
    <property type="protein sequence ID" value="PDA_v2.g16800.t1"/>
    <property type="gene ID" value="PDA_v2.g16800"/>
</dbReference>
<dbReference type="Pfam" id="PF00651">
    <property type="entry name" value="BTB"/>
    <property type="match status" value="1"/>
</dbReference>
<dbReference type="InterPro" id="IPR000210">
    <property type="entry name" value="BTB/POZ_dom"/>
</dbReference>
<evidence type="ECO:0000313" key="3">
    <source>
        <dbReference type="WBParaSite" id="PDA_v2.g16800.t1"/>
    </source>
</evidence>
<dbReference type="Gene3D" id="3.30.710.10">
    <property type="entry name" value="Potassium Channel Kv1.1, Chain A"/>
    <property type="match status" value="1"/>
</dbReference>
<feature type="domain" description="BTB" evidence="1">
    <location>
        <begin position="160"/>
        <end position="228"/>
    </location>
</feature>
<organism evidence="2 3">
    <name type="scientific">Panagrolaimus davidi</name>
    <dbReference type="NCBI Taxonomy" id="227884"/>
    <lineage>
        <taxon>Eukaryota</taxon>
        <taxon>Metazoa</taxon>
        <taxon>Ecdysozoa</taxon>
        <taxon>Nematoda</taxon>
        <taxon>Chromadorea</taxon>
        <taxon>Rhabditida</taxon>
        <taxon>Tylenchina</taxon>
        <taxon>Panagrolaimomorpha</taxon>
        <taxon>Panagrolaimoidea</taxon>
        <taxon>Panagrolaimidae</taxon>
        <taxon>Panagrolaimus</taxon>
    </lineage>
</organism>
<dbReference type="CDD" id="cd18186">
    <property type="entry name" value="BTB_POZ_ZBTB_KLHL-like"/>
    <property type="match status" value="1"/>
</dbReference>
<dbReference type="PANTHER" id="PTHR24413">
    <property type="entry name" value="SPECKLE-TYPE POZ PROTEIN"/>
    <property type="match status" value="1"/>
</dbReference>
<sequence>MNSSKIDVPILMRWKVSKEEIQKQFQLNSYIAKIVYPKEFPDIKYCLSITNEENEIYVSFGFLMREPKIIKANYKISIPTKNYVRNFSEKIFYEDGDSYINFKCSFEEFFDPANGYFIDDYISITMEGIMTFEKEKEICDNFEIKCSTNMDEILYNRDDKDFEIYCKNGNSVKVHKIIISAKSYVFDTMIHSSFKESNESKVLIPDFDLEIIEIAIKFCYGISIANDELNVLNGIKLLQFSDKYDICDLK</sequence>
<proteinExistence type="predicted"/>
<dbReference type="PROSITE" id="PS50097">
    <property type="entry name" value="BTB"/>
    <property type="match status" value="1"/>
</dbReference>
<dbReference type="AlphaFoldDB" id="A0A914PGA7"/>
<accession>A0A914PGA7</accession>
<dbReference type="SUPFAM" id="SSF54695">
    <property type="entry name" value="POZ domain"/>
    <property type="match status" value="1"/>
</dbReference>
<name>A0A914PGA7_9BILA</name>